<keyword evidence="20" id="KW-1185">Reference proteome</keyword>
<evidence type="ECO:0000256" key="6">
    <source>
        <dbReference type="ARBA" id="ARBA00022692"/>
    </source>
</evidence>
<dbReference type="InterPro" id="IPR010105">
    <property type="entry name" value="TonB_sidphr_rcpt"/>
</dbReference>
<dbReference type="GO" id="GO:0015891">
    <property type="term" value="P:siderophore transport"/>
    <property type="evidence" value="ECO:0007669"/>
    <property type="project" value="InterPro"/>
</dbReference>
<protein>
    <recommendedName>
        <fullName evidence="21">TonB-dependent receptor</fullName>
    </recommendedName>
</protein>
<evidence type="ECO:0000256" key="13">
    <source>
        <dbReference type="ARBA" id="ARBA00023237"/>
    </source>
</evidence>
<dbReference type="RefSeq" id="WP_062476506.1">
    <property type="nucleotide sequence ID" value="NZ_CP013650.1"/>
</dbReference>
<keyword evidence="9" id="KW-0406">Ion transport</keyword>
<evidence type="ECO:0008006" key="21">
    <source>
        <dbReference type="Google" id="ProtNLM"/>
    </source>
</evidence>
<keyword evidence="11 14" id="KW-0472">Membrane</keyword>
<keyword evidence="13 14" id="KW-0998">Cell outer membrane</keyword>
<keyword evidence="4 14" id="KW-1134">Transmembrane beta strand</keyword>
<keyword evidence="5" id="KW-0410">Iron transport</keyword>
<dbReference type="STRING" id="1526571.AT746_03510"/>
<evidence type="ECO:0000256" key="12">
    <source>
        <dbReference type="ARBA" id="ARBA00023170"/>
    </source>
</evidence>
<keyword evidence="3 14" id="KW-0813">Transport</keyword>
<name>A0A0U2ZE81_9ALTE</name>
<evidence type="ECO:0000256" key="10">
    <source>
        <dbReference type="ARBA" id="ARBA00023077"/>
    </source>
</evidence>
<keyword evidence="10 15" id="KW-0798">TonB box</keyword>
<dbReference type="KEGG" id="lal:AT746_03510"/>
<reference evidence="19 20" key="1">
    <citation type="submission" date="2015-12" db="EMBL/GenBank/DDBJ databases">
        <title>Complete genome of Lacimicrobium alkaliphilum KCTC 32984.</title>
        <authorList>
            <person name="Kim S.-G."/>
            <person name="Lee Y.-J."/>
        </authorList>
    </citation>
    <scope>NUCLEOTIDE SEQUENCE [LARGE SCALE GENOMIC DNA]</scope>
    <source>
        <strain evidence="19 20">YelD216</strain>
    </source>
</reference>
<evidence type="ECO:0000256" key="4">
    <source>
        <dbReference type="ARBA" id="ARBA00022452"/>
    </source>
</evidence>
<evidence type="ECO:0000256" key="11">
    <source>
        <dbReference type="ARBA" id="ARBA00023136"/>
    </source>
</evidence>
<dbReference type="GO" id="GO:0015344">
    <property type="term" value="F:siderophore uptake transmembrane transporter activity"/>
    <property type="evidence" value="ECO:0007669"/>
    <property type="project" value="TreeGrafter"/>
</dbReference>
<feature type="signal peptide" evidence="16">
    <location>
        <begin position="1"/>
        <end position="21"/>
    </location>
</feature>
<evidence type="ECO:0000256" key="14">
    <source>
        <dbReference type="PROSITE-ProRule" id="PRU01360"/>
    </source>
</evidence>
<feature type="chain" id="PRO_5006835378" description="TonB-dependent receptor" evidence="16">
    <location>
        <begin position="22"/>
        <end position="721"/>
    </location>
</feature>
<dbReference type="InterPro" id="IPR039426">
    <property type="entry name" value="TonB-dep_rcpt-like"/>
</dbReference>
<dbReference type="AlphaFoldDB" id="A0A0U2ZE81"/>
<dbReference type="FunFam" id="2.170.130.10:FF:000010">
    <property type="entry name" value="Ferripyoverdine receptor"/>
    <property type="match status" value="1"/>
</dbReference>
<dbReference type="Pfam" id="PF00593">
    <property type="entry name" value="TonB_dep_Rec_b-barrel"/>
    <property type="match status" value="1"/>
</dbReference>
<gene>
    <name evidence="19" type="ORF">AT746_03510</name>
</gene>
<dbReference type="PANTHER" id="PTHR32552:SF74">
    <property type="entry name" value="HYDROXAMATE SIDEROPHORE RECEPTOR FHUE"/>
    <property type="match status" value="1"/>
</dbReference>
<evidence type="ECO:0000256" key="2">
    <source>
        <dbReference type="ARBA" id="ARBA00009810"/>
    </source>
</evidence>
<dbReference type="PROSITE" id="PS52016">
    <property type="entry name" value="TONB_DEPENDENT_REC_3"/>
    <property type="match status" value="1"/>
</dbReference>
<dbReference type="EMBL" id="CP013650">
    <property type="protein sequence ID" value="ALS97431.1"/>
    <property type="molecule type" value="Genomic_DNA"/>
</dbReference>
<dbReference type="PANTHER" id="PTHR32552">
    <property type="entry name" value="FERRICHROME IRON RECEPTOR-RELATED"/>
    <property type="match status" value="1"/>
</dbReference>
<keyword evidence="6 14" id="KW-0812">Transmembrane</keyword>
<comment type="similarity">
    <text evidence="2 14 15">Belongs to the TonB-dependent receptor family.</text>
</comment>
<dbReference type="InterPro" id="IPR037066">
    <property type="entry name" value="Plug_dom_sf"/>
</dbReference>
<evidence type="ECO:0000256" key="1">
    <source>
        <dbReference type="ARBA" id="ARBA00004571"/>
    </source>
</evidence>
<dbReference type="Proteomes" id="UP000068447">
    <property type="component" value="Chromosome"/>
</dbReference>
<dbReference type="GO" id="GO:0009279">
    <property type="term" value="C:cell outer membrane"/>
    <property type="evidence" value="ECO:0007669"/>
    <property type="project" value="UniProtKB-SubCell"/>
</dbReference>
<dbReference type="OrthoDB" id="8663017at2"/>
<feature type="domain" description="TonB-dependent receptor plug" evidence="18">
    <location>
        <begin position="64"/>
        <end position="163"/>
    </location>
</feature>
<evidence type="ECO:0000256" key="3">
    <source>
        <dbReference type="ARBA" id="ARBA00022448"/>
    </source>
</evidence>
<dbReference type="Gene3D" id="2.170.130.10">
    <property type="entry name" value="TonB-dependent receptor, plug domain"/>
    <property type="match status" value="1"/>
</dbReference>
<dbReference type="Gene3D" id="2.40.170.20">
    <property type="entry name" value="TonB-dependent receptor, beta-barrel domain"/>
    <property type="match status" value="1"/>
</dbReference>
<evidence type="ECO:0000259" key="18">
    <source>
        <dbReference type="Pfam" id="PF07715"/>
    </source>
</evidence>
<dbReference type="InterPro" id="IPR036942">
    <property type="entry name" value="Beta-barrel_TonB_sf"/>
</dbReference>
<evidence type="ECO:0000256" key="8">
    <source>
        <dbReference type="ARBA" id="ARBA00023004"/>
    </source>
</evidence>
<dbReference type="SUPFAM" id="SSF56935">
    <property type="entry name" value="Porins"/>
    <property type="match status" value="1"/>
</dbReference>
<evidence type="ECO:0000256" key="7">
    <source>
        <dbReference type="ARBA" id="ARBA00022729"/>
    </source>
</evidence>
<keyword evidence="12" id="KW-0675">Receptor</keyword>
<accession>A0A0U2ZE81</accession>
<dbReference type="InterPro" id="IPR000531">
    <property type="entry name" value="Beta-barrel_TonB"/>
</dbReference>
<evidence type="ECO:0000259" key="17">
    <source>
        <dbReference type="Pfam" id="PF00593"/>
    </source>
</evidence>
<comment type="subcellular location">
    <subcellularLocation>
        <location evidence="1 14">Cell outer membrane</location>
        <topology evidence="1 14">Multi-pass membrane protein</topology>
    </subcellularLocation>
</comment>
<sequence length="721" mass="79799">MKYLSLSSLALAVLASSPTMAQQQPDKVPDSDLRSIETLVITSSRNTGYLAQDAKVASKLNLSIQQTPQSISVFSREQMNDFALDNVNDVLGNVTGVNVEQVETDRTYFKARGFDITNFQIDGLGLPLINGNAHGDMDTAIYERIEVVRGANGLMAGSGNPSATINLVRKRPTEDFQANVTGSYGSWSNARLEGDVSGRIGDNTRGRLVIARQDKESYLDRYELEKDVIYGVLDFQLGDDSLLTLGHSSHTSDAKGNLWGALTLYYGDGSPTNFDASTSTSASWSNWQVEEQRSFADLTHSFSSNWSLRVSYSRNRTDEDSLLFYTYLGDAATGLDPQTGLGLVGYGSEYDLDDEQDLLDIYTSGEFTAFGRHHEVVFGASWAELSYQDKSLYDFHTGNGFPLLPAMQNWDGNTPLPEFTDGLTGSDVTDTQKAWYLAARFNLNENINLITGLRHNDWQTKGESYGLDETRDDSQSIPYLGLIYDINEQLTAYASYTETFVAQREKDRNFERLGPLTGEAREIGIKSQLFNGNALLTLAWFDIEQVNLAVFDTTIENPNTGVPEDVYKGAEGISSQGFEVELAGEVLPGLQASIGLTSFDIDGDDQVEAYTPEKSLRLATTYRLPMLEKLRVGASVQWQDDIYRSQGIVSGLYVNAGEEIITRQDAYALVNLMASYEINQNLSLNLNINNLTDETYLNSLYWAQGYYGAPRNVMASVSWSL</sequence>
<evidence type="ECO:0000256" key="15">
    <source>
        <dbReference type="RuleBase" id="RU003357"/>
    </source>
</evidence>
<organism evidence="19 20">
    <name type="scientific">Lacimicrobium alkaliphilum</name>
    <dbReference type="NCBI Taxonomy" id="1526571"/>
    <lineage>
        <taxon>Bacteria</taxon>
        <taxon>Pseudomonadati</taxon>
        <taxon>Pseudomonadota</taxon>
        <taxon>Gammaproteobacteria</taxon>
        <taxon>Alteromonadales</taxon>
        <taxon>Alteromonadaceae</taxon>
        <taxon>Lacimicrobium</taxon>
    </lineage>
</organism>
<dbReference type="GO" id="GO:0038023">
    <property type="term" value="F:signaling receptor activity"/>
    <property type="evidence" value="ECO:0007669"/>
    <property type="project" value="InterPro"/>
</dbReference>
<dbReference type="Pfam" id="PF07715">
    <property type="entry name" value="Plug"/>
    <property type="match status" value="1"/>
</dbReference>
<dbReference type="NCBIfam" id="TIGR01783">
    <property type="entry name" value="TonB-siderophor"/>
    <property type="match status" value="1"/>
</dbReference>
<evidence type="ECO:0000313" key="20">
    <source>
        <dbReference type="Proteomes" id="UP000068447"/>
    </source>
</evidence>
<keyword evidence="8" id="KW-0408">Iron</keyword>
<proteinExistence type="inferred from homology"/>
<evidence type="ECO:0000256" key="9">
    <source>
        <dbReference type="ARBA" id="ARBA00023065"/>
    </source>
</evidence>
<feature type="domain" description="TonB-dependent receptor-like beta-barrel" evidence="17">
    <location>
        <begin position="246"/>
        <end position="691"/>
    </location>
</feature>
<evidence type="ECO:0000256" key="5">
    <source>
        <dbReference type="ARBA" id="ARBA00022496"/>
    </source>
</evidence>
<dbReference type="InterPro" id="IPR012910">
    <property type="entry name" value="Plug_dom"/>
</dbReference>
<evidence type="ECO:0000256" key="16">
    <source>
        <dbReference type="SAM" id="SignalP"/>
    </source>
</evidence>
<evidence type="ECO:0000313" key="19">
    <source>
        <dbReference type="EMBL" id="ALS97431.1"/>
    </source>
</evidence>
<dbReference type="CDD" id="cd01347">
    <property type="entry name" value="ligand_gated_channel"/>
    <property type="match status" value="1"/>
</dbReference>
<keyword evidence="7 16" id="KW-0732">Signal</keyword>